<reference evidence="2" key="1">
    <citation type="journal article" date="2017" name="Parasit. Vectors">
        <title>Sialotranscriptomics of Rhipicephalus zambeziensis reveals intricate expression profiles of secretory proteins and suggests tight temporal transcriptional regulation during blood-feeding.</title>
        <authorList>
            <person name="de Castro M.H."/>
            <person name="de Klerk D."/>
            <person name="Pienaar R."/>
            <person name="Rees D.J.G."/>
            <person name="Mans B.J."/>
        </authorList>
    </citation>
    <scope>NUCLEOTIDE SEQUENCE</scope>
    <source>
        <tissue evidence="2">Salivary glands</tissue>
    </source>
</reference>
<evidence type="ECO:0000313" key="2">
    <source>
        <dbReference type="EMBL" id="MAA13684.1"/>
    </source>
</evidence>
<feature type="chain" id="PRO_5013257036" description="Defensin" evidence="1">
    <location>
        <begin position="19"/>
        <end position="78"/>
    </location>
</feature>
<proteinExistence type="predicted"/>
<accession>A0A224YI92</accession>
<dbReference type="AlphaFoldDB" id="A0A224YI92"/>
<name>A0A224YI92_9ACAR</name>
<dbReference type="EMBL" id="GFPF01002538">
    <property type="protein sequence ID" value="MAA13684.1"/>
    <property type="molecule type" value="Transcribed_RNA"/>
</dbReference>
<keyword evidence="1" id="KW-0732">Signal</keyword>
<feature type="signal peptide" evidence="1">
    <location>
        <begin position="1"/>
        <end position="18"/>
    </location>
</feature>
<sequence>MSAVRFAIVIFAVAVTMANTFDHDYRDLPNHRCLDGYNGTVCPENSGNSECGLGCQCRNNGSGIWTCVWERNYFVSLK</sequence>
<evidence type="ECO:0000256" key="1">
    <source>
        <dbReference type="SAM" id="SignalP"/>
    </source>
</evidence>
<evidence type="ECO:0008006" key="3">
    <source>
        <dbReference type="Google" id="ProtNLM"/>
    </source>
</evidence>
<organism evidence="2">
    <name type="scientific">Rhipicephalus zambeziensis</name>
    <dbReference type="NCBI Taxonomy" id="60191"/>
    <lineage>
        <taxon>Eukaryota</taxon>
        <taxon>Metazoa</taxon>
        <taxon>Ecdysozoa</taxon>
        <taxon>Arthropoda</taxon>
        <taxon>Chelicerata</taxon>
        <taxon>Arachnida</taxon>
        <taxon>Acari</taxon>
        <taxon>Parasitiformes</taxon>
        <taxon>Ixodida</taxon>
        <taxon>Ixodoidea</taxon>
        <taxon>Ixodidae</taxon>
        <taxon>Rhipicephalinae</taxon>
        <taxon>Rhipicephalus</taxon>
        <taxon>Rhipicephalus</taxon>
    </lineage>
</organism>
<protein>
    <recommendedName>
        <fullName evidence="3">Defensin</fullName>
    </recommendedName>
</protein>